<dbReference type="SUPFAM" id="SSF52518">
    <property type="entry name" value="Thiamin diphosphate-binding fold (THDP-binding)"/>
    <property type="match status" value="1"/>
</dbReference>
<dbReference type="AlphaFoldDB" id="F2JMR7"/>
<feature type="domain" description="Pyruvate:ferredoxin oxidoreductase core" evidence="4">
    <location>
        <begin position="271"/>
        <end position="371"/>
    </location>
</feature>
<evidence type="ECO:0000313" key="5">
    <source>
        <dbReference type="EMBL" id="ADZ85832.1"/>
    </source>
</evidence>
<dbReference type="PANTHER" id="PTHR32154:SF0">
    <property type="entry name" value="PYRUVATE-FLAVODOXIN OXIDOREDUCTASE-RELATED"/>
    <property type="match status" value="1"/>
</dbReference>
<dbReference type="Gene3D" id="3.40.50.970">
    <property type="match status" value="1"/>
</dbReference>
<dbReference type="Proteomes" id="UP000008467">
    <property type="component" value="Chromosome"/>
</dbReference>
<dbReference type="Pfam" id="PF01855">
    <property type="entry name" value="POR_N"/>
    <property type="match status" value="1"/>
</dbReference>
<dbReference type="CDD" id="cd07034">
    <property type="entry name" value="TPP_PYR_PFOR_IOR-alpha_like"/>
    <property type="match status" value="1"/>
</dbReference>
<dbReference type="FunFam" id="3.40.50.970:FF:000012">
    <property type="entry name" value="Pyruvate:ferredoxin (Flavodoxin) oxidoreductase"/>
    <property type="match status" value="1"/>
</dbReference>
<accession>F2JMR7</accession>
<dbReference type="FunFam" id="3.40.50.920:FF:000010">
    <property type="entry name" value="Pyruvate ferredoxin oxidoreductase, alpha subunit"/>
    <property type="match status" value="1"/>
</dbReference>
<reference evidence="5 6" key="1">
    <citation type="journal article" date="2011" name="J. Bacteriol.">
        <title>Complete genome sequence of the cellulose-degrading bacterium Cellulosilyticum lentocellum.</title>
        <authorList>
            <consortium name="US DOE Joint Genome Institute"/>
            <person name="Miller D.A."/>
            <person name="Suen G."/>
            <person name="Bruce D."/>
            <person name="Copeland A."/>
            <person name="Cheng J.F."/>
            <person name="Detter C."/>
            <person name="Goodwin L.A."/>
            <person name="Han C.S."/>
            <person name="Hauser L.J."/>
            <person name="Land M.L."/>
            <person name="Lapidus A."/>
            <person name="Lucas S."/>
            <person name="Meincke L."/>
            <person name="Pitluck S."/>
            <person name="Tapia R."/>
            <person name="Teshima H."/>
            <person name="Woyke T."/>
            <person name="Fox B.G."/>
            <person name="Angert E.R."/>
            <person name="Currie C.R."/>
        </authorList>
    </citation>
    <scope>NUCLEOTIDE SEQUENCE [LARGE SCALE GENOMIC DNA]</scope>
    <source>
        <strain evidence="6">ATCC 49066 / DSM 5427 / NCIMB 11756 / RHM5</strain>
    </source>
</reference>
<evidence type="ECO:0000256" key="2">
    <source>
        <dbReference type="ARBA" id="ARBA00023002"/>
    </source>
</evidence>
<dbReference type="STRING" id="642492.Clole_4160"/>
<evidence type="ECO:0000313" key="6">
    <source>
        <dbReference type="Proteomes" id="UP000008467"/>
    </source>
</evidence>
<dbReference type="InterPro" id="IPR009014">
    <property type="entry name" value="Transketo_C/PFOR_II"/>
</dbReference>
<evidence type="ECO:0000259" key="3">
    <source>
        <dbReference type="Pfam" id="PF01855"/>
    </source>
</evidence>
<dbReference type="Pfam" id="PF17147">
    <property type="entry name" value="PFOR_II"/>
    <property type="match status" value="1"/>
</dbReference>
<dbReference type="PANTHER" id="PTHR32154">
    <property type="entry name" value="PYRUVATE-FLAVODOXIN OXIDOREDUCTASE-RELATED"/>
    <property type="match status" value="1"/>
</dbReference>
<feature type="domain" description="Pyruvate flavodoxin/ferredoxin oxidoreductase pyrimidine binding" evidence="3">
    <location>
        <begin position="25"/>
        <end position="247"/>
    </location>
</feature>
<dbReference type="KEGG" id="cle:Clole_4160"/>
<dbReference type="RefSeq" id="WP_013659103.1">
    <property type="nucleotide sequence ID" value="NC_015275.1"/>
</dbReference>
<gene>
    <name evidence="5" type="ordered locus">Clole_4160</name>
</gene>
<dbReference type="EC" id="1.2.7.1" evidence="5"/>
<dbReference type="SUPFAM" id="SSF52922">
    <property type="entry name" value="TK C-terminal domain-like"/>
    <property type="match status" value="1"/>
</dbReference>
<dbReference type="EMBL" id="CP002582">
    <property type="protein sequence ID" value="ADZ85832.1"/>
    <property type="molecule type" value="Genomic_DNA"/>
</dbReference>
<dbReference type="eggNOG" id="COG0674">
    <property type="taxonomic scope" value="Bacteria"/>
</dbReference>
<keyword evidence="2 5" id="KW-0560">Oxidoreductase</keyword>
<evidence type="ECO:0000259" key="4">
    <source>
        <dbReference type="Pfam" id="PF17147"/>
    </source>
</evidence>
<keyword evidence="5" id="KW-0670">Pyruvate</keyword>
<dbReference type="HOGENOM" id="CLU_002569_5_0_9"/>
<dbReference type="InterPro" id="IPR029061">
    <property type="entry name" value="THDP-binding"/>
</dbReference>
<keyword evidence="6" id="KW-1185">Reference proteome</keyword>
<proteinExistence type="inferred from homology"/>
<dbReference type="InterPro" id="IPR002880">
    <property type="entry name" value="Pyrv_Fd/Flavodoxin_OxRdtase_N"/>
</dbReference>
<dbReference type="GO" id="GO:0006979">
    <property type="term" value="P:response to oxidative stress"/>
    <property type="evidence" value="ECO:0007669"/>
    <property type="project" value="TreeGrafter"/>
</dbReference>
<evidence type="ECO:0000256" key="1">
    <source>
        <dbReference type="ARBA" id="ARBA00009032"/>
    </source>
</evidence>
<name>F2JMR7_CELLD</name>
<comment type="similarity">
    <text evidence="1">Belongs to the pyruvate:ferredoxin/flavodoxin oxidoreductase family.</text>
</comment>
<organism evidence="5 6">
    <name type="scientific">Cellulosilyticum lentocellum (strain ATCC 49066 / DSM 5427 / NCIMB 11756 / RHM5)</name>
    <name type="common">Clostridium lentocellum</name>
    <dbReference type="NCBI Taxonomy" id="642492"/>
    <lineage>
        <taxon>Bacteria</taxon>
        <taxon>Bacillati</taxon>
        <taxon>Bacillota</taxon>
        <taxon>Clostridia</taxon>
        <taxon>Lachnospirales</taxon>
        <taxon>Cellulosilyticaceae</taxon>
        <taxon>Cellulosilyticum</taxon>
    </lineage>
</organism>
<dbReference type="InterPro" id="IPR033412">
    <property type="entry name" value="PFOR_II"/>
</dbReference>
<dbReference type="Gene3D" id="3.40.50.920">
    <property type="match status" value="1"/>
</dbReference>
<dbReference type="InterPro" id="IPR050722">
    <property type="entry name" value="Pyruvate:ferred/Flavod_OxRd"/>
</dbReference>
<sequence>MIETNIKEKGTQDQFISGDEAVAIGVKLAKPDVIAAYPITPQTIVVERLAEMVETGELEAEYMYVESEHSALAAVMGASVMGVRTFTATSSQGLLYMAEVLHYASGGRVPLVMMNANRSVALPWSIFGDQRDSLSLLDSGWIQVYVENAQESLDMILQAYALAEHPEVLTPVMVNLDGFILTHTYEKVEVPSEKQVKAFLPVFKLEGQMDLKAPKNLFFTSSPAHNMAFKYQQHEAMLKAKNIIKNIDDQYSKITGRSYCGLVEDYKCQDAEVIVITLGSVTGLVRDVVDELREKGQKVGVLKIRYMRPFPEEEIVKYTASAKAIAVLEKDISFGYQGTVFTNVVAALHERKAKLYNYIAGLGGKDIKEAEIRDIYAQLYAKLLEHKKTAQIIAEHADTTGTYRSASVSLVEDSEADRLANFETKRLSSDENQVIFVGLEGK</sequence>
<protein>
    <submittedName>
        <fullName evidence="5">Pyruvate synthase</fullName>
        <ecNumber evidence="5">1.2.7.1</ecNumber>
    </submittedName>
</protein>
<dbReference type="GO" id="GO:0019164">
    <property type="term" value="F:pyruvate synthase activity"/>
    <property type="evidence" value="ECO:0007669"/>
    <property type="project" value="UniProtKB-EC"/>
</dbReference>